<organism evidence="1 2">
    <name type="scientific">Paenibacillus chitinolyticus</name>
    <dbReference type="NCBI Taxonomy" id="79263"/>
    <lineage>
        <taxon>Bacteria</taxon>
        <taxon>Bacillati</taxon>
        <taxon>Bacillota</taxon>
        <taxon>Bacilli</taxon>
        <taxon>Bacillales</taxon>
        <taxon>Paenibacillaceae</taxon>
        <taxon>Paenibacillus</taxon>
    </lineage>
</organism>
<evidence type="ECO:0000313" key="1">
    <source>
        <dbReference type="EMBL" id="MCY9597409.1"/>
    </source>
</evidence>
<name>A0ABT4FK60_9BACL</name>
<protein>
    <submittedName>
        <fullName evidence="1">Uncharacterized protein</fullName>
    </submittedName>
</protein>
<dbReference type="GeneID" id="95379004"/>
<gene>
    <name evidence="1" type="ORF">M5X16_16735</name>
</gene>
<accession>A0ABT4FK60</accession>
<comment type="caution">
    <text evidence="1">The sequence shown here is derived from an EMBL/GenBank/DDBJ whole genome shotgun (WGS) entry which is preliminary data.</text>
</comment>
<dbReference type="Proteomes" id="UP001527202">
    <property type="component" value="Unassembled WGS sequence"/>
</dbReference>
<evidence type="ECO:0000313" key="2">
    <source>
        <dbReference type="Proteomes" id="UP001527202"/>
    </source>
</evidence>
<dbReference type="RefSeq" id="WP_156972829.1">
    <property type="nucleotide sequence ID" value="NZ_CP026520.1"/>
</dbReference>
<sequence>MSLKEIKHTIQNNRLDDIYLVGFIDSEEDGLAEFVASMNYLFLEFGDN</sequence>
<reference evidence="1 2" key="1">
    <citation type="submission" date="2022-05" db="EMBL/GenBank/DDBJ databases">
        <title>Genome Sequencing of Bee-Associated Microbes.</title>
        <authorList>
            <person name="Dunlap C."/>
        </authorList>
    </citation>
    <scope>NUCLEOTIDE SEQUENCE [LARGE SCALE GENOMIC DNA]</scope>
    <source>
        <strain evidence="1 2">NRRL B-23120</strain>
    </source>
</reference>
<keyword evidence="2" id="KW-1185">Reference proteome</keyword>
<dbReference type="EMBL" id="JAMDMJ010000021">
    <property type="protein sequence ID" value="MCY9597409.1"/>
    <property type="molecule type" value="Genomic_DNA"/>
</dbReference>
<proteinExistence type="predicted"/>